<dbReference type="SUPFAM" id="SSF100920">
    <property type="entry name" value="Heat shock protein 70kD (HSP70), peptide-binding domain"/>
    <property type="match status" value="1"/>
</dbReference>
<keyword evidence="9" id="KW-1185">Reference proteome</keyword>
<reference evidence="8 9" key="1">
    <citation type="submission" date="2018-06" db="EMBL/GenBank/DDBJ databases">
        <title>Genomic Encyclopedia of Archaeal and Bacterial Type Strains, Phase II (KMG-II): from individual species to whole genera.</title>
        <authorList>
            <person name="Goeker M."/>
        </authorList>
    </citation>
    <scope>NUCLEOTIDE SEQUENCE [LARGE SCALE GENOMIC DNA]</scope>
    <source>
        <strain evidence="8 9">ATCC BAA-1881</strain>
    </source>
</reference>
<evidence type="ECO:0000313" key="9">
    <source>
        <dbReference type="Proteomes" id="UP000248806"/>
    </source>
</evidence>
<organism evidence="8 9">
    <name type="scientific">Thermosporothrix hazakensis</name>
    <dbReference type="NCBI Taxonomy" id="644383"/>
    <lineage>
        <taxon>Bacteria</taxon>
        <taxon>Bacillati</taxon>
        <taxon>Chloroflexota</taxon>
        <taxon>Ktedonobacteria</taxon>
        <taxon>Ktedonobacterales</taxon>
        <taxon>Thermosporotrichaceae</taxon>
        <taxon>Thermosporothrix</taxon>
    </lineage>
</organism>
<dbReference type="Gene3D" id="3.90.640.10">
    <property type="entry name" value="Actin, Chain A, domain 4"/>
    <property type="match status" value="1"/>
</dbReference>
<dbReference type="RefSeq" id="WP_170142699.1">
    <property type="nucleotide sequence ID" value="NZ_BIFX01000003.1"/>
</dbReference>
<dbReference type="Pfam" id="PF00012">
    <property type="entry name" value="HSP70"/>
    <property type="match status" value="2"/>
</dbReference>
<dbReference type="GO" id="GO:0140662">
    <property type="term" value="F:ATP-dependent protein folding chaperone"/>
    <property type="evidence" value="ECO:0007669"/>
    <property type="project" value="InterPro"/>
</dbReference>
<dbReference type="Proteomes" id="UP000248806">
    <property type="component" value="Unassembled WGS sequence"/>
</dbReference>
<dbReference type="CDD" id="cd24029">
    <property type="entry name" value="ASKHA_NBD_HSP70_DnaK_HscA_HscC"/>
    <property type="match status" value="1"/>
</dbReference>
<dbReference type="PANTHER" id="PTHR19375">
    <property type="entry name" value="HEAT SHOCK PROTEIN 70KDA"/>
    <property type="match status" value="1"/>
</dbReference>
<evidence type="ECO:0000313" key="8">
    <source>
        <dbReference type="EMBL" id="PZW28058.1"/>
    </source>
</evidence>
<dbReference type="FunFam" id="3.90.640.10:FF:000003">
    <property type="entry name" value="Molecular chaperone DnaK"/>
    <property type="match status" value="1"/>
</dbReference>
<accession>A0A326U4S9</accession>
<dbReference type="PROSITE" id="PS00297">
    <property type="entry name" value="HSP70_1"/>
    <property type="match status" value="1"/>
</dbReference>
<dbReference type="PROSITE" id="PS00329">
    <property type="entry name" value="HSP70_2"/>
    <property type="match status" value="1"/>
</dbReference>
<evidence type="ECO:0000256" key="7">
    <source>
        <dbReference type="RuleBase" id="RU003322"/>
    </source>
</evidence>
<dbReference type="SUPFAM" id="SSF53067">
    <property type="entry name" value="Actin-like ATPase domain"/>
    <property type="match status" value="2"/>
</dbReference>
<dbReference type="InterPro" id="IPR029047">
    <property type="entry name" value="HSP70_peptide-bd_sf"/>
</dbReference>
<dbReference type="FunFam" id="3.30.420.40:FF:000071">
    <property type="entry name" value="Molecular chaperone DnaK"/>
    <property type="match status" value="1"/>
</dbReference>
<evidence type="ECO:0000256" key="2">
    <source>
        <dbReference type="ARBA" id="ARBA00022553"/>
    </source>
</evidence>
<dbReference type="PRINTS" id="PR00301">
    <property type="entry name" value="HEATSHOCK70"/>
</dbReference>
<keyword evidence="2" id="KW-0597">Phosphoprotein</keyword>
<comment type="similarity">
    <text evidence="1 7">Belongs to the heat shock protein 70 family.</text>
</comment>
<proteinExistence type="inferred from homology"/>
<dbReference type="InterPro" id="IPR018181">
    <property type="entry name" value="Heat_shock_70_CS"/>
</dbReference>
<dbReference type="EMBL" id="QKUF01000011">
    <property type="protein sequence ID" value="PZW28058.1"/>
    <property type="molecule type" value="Genomic_DNA"/>
</dbReference>
<sequence length="553" mass="60416">MKGQETVFGIDLGTTYSCIAYVDEYGKAVVIPNREGDPTTPSVVQFAGGERIVGKEAKNSAVLAPGEVVEMVKRQMGDPHWRFIHEGIEYSPEEISSYILRKLTDDASEYLGQPVKDVVITCPAYFGIAQRDATAKAGELAGLNVREIINEPTAAAIMYGLQEEDNKTVLVYDLGGGTFDVTVIDIKDSAITVIATGGDHNLGGRNWDEAIVQYLAEQWKQQTGSSDDPLNSEETLQDLWGKAEDAKKTLTARQETTIAIVHAGQREKVVLSRETFNNLTADLLERTIDFTKSCMDEARSRGYGRIDEILLVGGSTRMPQVAQRLTAEFDIHQRIFDPDQAVAKGAALYGYKLLLGEKIKTAIADMTGTATEQVDVEAVDQTLVDQAVRQVAEEQGLVLGSAKKALDMKVTNVASHSFGIIATDPATNREVISNIVLVNDPLPAHKTRSYRTAEANQETVELQVIENTYSTAVVNDPSLGEEIGNAVLNLPYGLPQGARIDVTFELQRDGRLHMTGRHPDSNSVIEVDIQTSRGISEEEFQEAKSRAKNVVIS</sequence>
<evidence type="ECO:0000256" key="1">
    <source>
        <dbReference type="ARBA" id="ARBA00007381"/>
    </source>
</evidence>
<comment type="caution">
    <text evidence="8">The sequence shown here is derived from an EMBL/GenBank/DDBJ whole genome shotgun (WGS) entry which is preliminary data.</text>
</comment>
<keyword evidence="6" id="KW-0143">Chaperone</keyword>
<evidence type="ECO:0000256" key="4">
    <source>
        <dbReference type="ARBA" id="ARBA00022840"/>
    </source>
</evidence>
<evidence type="ECO:0000256" key="6">
    <source>
        <dbReference type="ARBA" id="ARBA00023186"/>
    </source>
</evidence>
<dbReference type="InterPro" id="IPR013126">
    <property type="entry name" value="Hsp_70_fam"/>
</dbReference>
<keyword evidence="4 7" id="KW-0067">ATP-binding</keyword>
<gene>
    <name evidence="8" type="ORF">EI42_03436</name>
</gene>
<dbReference type="AlphaFoldDB" id="A0A326U4S9"/>
<dbReference type="Gene3D" id="3.30.420.40">
    <property type="match status" value="2"/>
</dbReference>
<protein>
    <submittedName>
        <fullName evidence="8">Molecular chaperone DnaK (HSP70)</fullName>
    </submittedName>
</protein>
<dbReference type="GO" id="GO:0005524">
    <property type="term" value="F:ATP binding"/>
    <property type="evidence" value="ECO:0007669"/>
    <property type="project" value="UniProtKB-KW"/>
</dbReference>
<keyword evidence="3 7" id="KW-0547">Nucleotide-binding</keyword>
<dbReference type="InterPro" id="IPR043129">
    <property type="entry name" value="ATPase_NBD"/>
</dbReference>
<name>A0A326U4S9_THEHA</name>
<dbReference type="PROSITE" id="PS01036">
    <property type="entry name" value="HSP70_3"/>
    <property type="match status" value="1"/>
</dbReference>
<keyword evidence="5" id="KW-0346">Stress response</keyword>
<evidence type="ECO:0000256" key="5">
    <source>
        <dbReference type="ARBA" id="ARBA00023016"/>
    </source>
</evidence>
<evidence type="ECO:0000256" key="3">
    <source>
        <dbReference type="ARBA" id="ARBA00022741"/>
    </source>
</evidence>
<dbReference type="Gene3D" id="2.60.34.10">
    <property type="entry name" value="Substrate Binding Domain Of DNAk, Chain A, domain 1"/>
    <property type="match status" value="1"/>
</dbReference>